<dbReference type="InterPro" id="IPR015615">
    <property type="entry name" value="TGF-beta-rel"/>
</dbReference>
<dbReference type="GO" id="GO:0019843">
    <property type="term" value="F:rRNA binding"/>
    <property type="evidence" value="ECO:0007669"/>
    <property type="project" value="InterPro"/>
</dbReference>
<dbReference type="SUPFAM" id="SSF52954">
    <property type="entry name" value="Class II aaRS ABD-related"/>
    <property type="match status" value="1"/>
</dbReference>
<evidence type="ECO:0000256" key="4">
    <source>
        <dbReference type="ARBA" id="ARBA00022729"/>
    </source>
</evidence>
<organism evidence="11">
    <name type="scientific">Hydatigena taeniaeformis</name>
    <name type="common">Feline tapeworm</name>
    <name type="synonym">Taenia taeniaeformis</name>
    <dbReference type="NCBI Taxonomy" id="6205"/>
    <lineage>
        <taxon>Eukaryota</taxon>
        <taxon>Metazoa</taxon>
        <taxon>Spiralia</taxon>
        <taxon>Lophotrochozoa</taxon>
        <taxon>Platyhelminthes</taxon>
        <taxon>Cestoda</taxon>
        <taxon>Eucestoda</taxon>
        <taxon>Cyclophyllidea</taxon>
        <taxon>Taeniidae</taxon>
        <taxon>Hydatigera</taxon>
    </lineage>
</organism>
<proteinExistence type="inferred from homology"/>
<evidence type="ECO:0000259" key="9">
    <source>
        <dbReference type="PROSITE" id="PS50833"/>
    </source>
</evidence>
<dbReference type="PANTHER" id="PTHR11848:SF263">
    <property type="entry name" value="PROTEIN DECAPENTAPLEGIC"/>
    <property type="match status" value="1"/>
</dbReference>
<keyword evidence="7" id="KW-0325">Glycoprotein</keyword>
<sequence>LNFVQRYFHNAERLQPCLIVYCRDRTAKSRYHTTSGENDDLAQEFLRNDPWRYGRLYIHEYPRLNAETKQPTLRRSKRNTVQFTRTHSAIVMKNRPPRRYCRRRKMVVSFEQLNMTDWILAPVTFDAGVCSGVCTFPLGQETQPTNHAVLQSVWSRFLRTSTVTSPDSSSASAQHVPPPCCVPHELEALPMLYFQTDNQVVLNHRPDMLKRQARLRREFIYRRSIEARDEARKQKRQLVKASLAEGKKLPKEIADEALAVNEDLDWSDDGGEGDLAAEDDEYYWAGAEDPRVVVTTSRSPSSKLQEFSKELRHLIPNATKINRGNYLEKDLMDACMARQFLSLVRRSTLAMP</sequence>
<dbReference type="CDD" id="cd13756">
    <property type="entry name" value="TGF_beta_BMPs_GDFs"/>
    <property type="match status" value="1"/>
</dbReference>
<dbReference type="SUPFAM" id="SSF57501">
    <property type="entry name" value="Cystine-knot cytokines"/>
    <property type="match status" value="1"/>
</dbReference>
<keyword evidence="4" id="KW-0732">Signal</keyword>
<dbReference type="STRING" id="6205.A0A0R3XA30"/>
<dbReference type="PROSITE" id="PS00250">
    <property type="entry name" value="TGF_BETA_1"/>
    <property type="match status" value="1"/>
</dbReference>
<keyword evidence="5 8" id="KW-0339">Growth factor</keyword>
<feature type="domain" description="TGF-beta family profile" evidence="10">
    <location>
        <begin position="75"/>
        <end position="216"/>
    </location>
</feature>
<dbReference type="PROSITE" id="PS50833">
    <property type="entry name" value="BRIX"/>
    <property type="match status" value="1"/>
</dbReference>
<dbReference type="AlphaFoldDB" id="A0A0R3XA30"/>
<dbReference type="WBParaSite" id="TTAC_0001040701-mRNA-1">
    <property type="protein sequence ID" value="TTAC_0001040701-mRNA-1"/>
    <property type="gene ID" value="TTAC_0001040701"/>
</dbReference>
<dbReference type="InterPro" id="IPR017948">
    <property type="entry name" value="TGFb_CS"/>
</dbReference>
<evidence type="ECO:0000259" key="10">
    <source>
        <dbReference type="PROSITE" id="PS51362"/>
    </source>
</evidence>
<dbReference type="Gene3D" id="3.40.50.10480">
    <property type="entry name" value="Probable brix-domain ribosomal biogenesis protein"/>
    <property type="match status" value="1"/>
</dbReference>
<accession>A0A0R3XA30</accession>
<comment type="similarity">
    <text evidence="2 8">Belongs to the TGF-beta family.</text>
</comment>
<evidence type="ECO:0000256" key="3">
    <source>
        <dbReference type="ARBA" id="ARBA00022525"/>
    </source>
</evidence>
<evidence type="ECO:0000256" key="1">
    <source>
        <dbReference type="ARBA" id="ARBA00004613"/>
    </source>
</evidence>
<dbReference type="InterPro" id="IPR001839">
    <property type="entry name" value="TGF-b_C"/>
</dbReference>
<evidence type="ECO:0000313" key="11">
    <source>
        <dbReference type="WBParaSite" id="TTAC_0001040701-mRNA-1"/>
    </source>
</evidence>
<dbReference type="GO" id="GO:0005615">
    <property type="term" value="C:extracellular space"/>
    <property type="evidence" value="ECO:0007669"/>
    <property type="project" value="TreeGrafter"/>
</dbReference>
<dbReference type="GO" id="GO:0006364">
    <property type="term" value="P:rRNA processing"/>
    <property type="evidence" value="ECO:0007669"/>
    <property type="project" value="InterPro"/>
</dbReference>
<name>A0A0R3XA30_HYDTA</name>
<keyword evidence="6" id="KW-1015">Disulfide bond</keyword>
<dbReference type="PANTHER" id="PTHR11848">
    <property type="entry name" value="TGF-BETA FAMILY"/>
    <property type="match status" value="1"/>
</dbReference>
<evidence type="ECO:0000256" key="2">
    <source>
        <dbReference type="ARBA" id="ARBA00006656"/>
    </source>
</evidence>
<evidence type="ECO:0000256" key="8">
    <source>
        <dbReference type="RuleBase" id="RU000354"/>
    </source>
</evidence>
<comment type="subcellular location">
    <subcellularLocation>
        <location evidence="1">Secreted</location>
    </subcellularLocation>
</comment>
<keyword evidence="3" id="KW-0964">Secreted</keyword>
<reference evidence="11" key="1">
    <citation type="submission" date="2017-02" db="UniProtKB">
        <authorList>
            <consortium name="WormBaseParasite"/>
        </authorList>
    </citation>
    <scope>IDENTIFICATION</scope>
</reference>
<dbReference type="GO" id="GO:0008083">
    <property type="term" value="F:growth factor activity"/>
    <property type="evidence" value="ECO:0007669"/>
    <property type="project" value="UniProtKB-KW"/>
</dbReference>
<feature type="domain" description="Brix" evidence="9">
    <location>
        <begin position="290"/>
        <end position="352"/>
    </location>
</feature>
<protein>
    <submittedName>
        <fullName evidence="11">TGF_BETA_2 domain-containing protein</fullName>
    </submittedName>
</protein>
<dbReference type="Pfam" id="PF00019">
    <property type="entry name" value="TGF_beta"/>
    <property type="match status" value="1"/>
</dbReference>
<dbReference type="InterPro" id="IPR029034">
    <property type="entry name" value="Cystine-knot_cytokine"/>
</dbReference>
<dbReference type="PROSITE" id="PS51362">
    <property type="entry name" value="TGF_BETA_2"/>
    <property type="match status" value="1"/>
</dbReference>
<evidence type="ECO:0000256" key="6">
    <source>
        <dbReference type="ARBA" id="ARBA00023157"/>
    </source>
</evidence>
<evidence type="ECO:0000256" key="7">
    <source>
        <dbReference type="ARBA" id="ARBA00023180"/>
    </source>
</evidence>
<dbReference type="InterPro" id="IPR007109">
    <property type="entry name" value="Brix"/>
</dbReference>
<dbReference type="GO" id="GO:0005125">
    <property type="term" value="F:cytokine activity"/>
    <property type="evidence" value="ECO:0007669"/>
    <property type="project" value="TreeGrafter"/>
</dbReference>
<evidence type="ECO:0000256" key="5">
    <source>
        <dbReference type="ARBA" id="ARBA00023030"/>
    </source>
</evidence>
<dbReference type="Gene3D" id="2.10.90.10">
    <property type="entry name" value="Cystine-knot cytokines"/>
    <property type="match status" value="1"/>
</dbReference>
<dbReference type="SMART" id="SM00204">
    <property type="entry name" value="TGFB"/>
    <property type="match status" value="1"/>
</dbReference>